<proteinExistence type="predicted"/>
<dbReference type="PROSITE" id="PS51915">
    <property type="entry name" value="ZAD"/>
    <property type="match status" value="1"/>
</dbReference>
<feature type="domain" description="THAP-type" evidence="7">
    <location>
        <begin position="36"/>
        <end position="126"/>
    </location>
</feature>
<feature type="binding site" evidence="6">
    <location>
        <position position="270"/>
    </location>
    <ligand>
        <name>Zn(2+)</name>
        <dbReference type="ChEBI" id="CHEBI:29105"/>
    </ligand>
</feature>
<evidence type="ECO:0000313" key="9">
    <source>
        <dbReference type="EMBL" id="CRK92401.1"/>
    </source>
</evidence>
<evidence type="ECO:0000256" key="2">
    <source>
        <dbReference type="ARBA" id="ARBA00022771"/>
    </source>
</evidence>
<dbReference type="PROSITE" id="PS50950">
    <property type="entry name" value="ZF_THAP"/>
    <property type="match status" value="1"/>
</dbReference>
<evidence type="ECO:0000256" key="3">
    <source>
        <dbReference type="ARBA" id="ARBA00022833"/>
    </source>
</evidence>
<name>A0A1J1I204_9DIPT</name>
<dbReference type="InterPro" id="IPR026516">
    <property type="entry name" value="THAP1/10"/>
</dbReference>
<protein>
    <submittedName>
        <fullName evidence="9">CLUMA_CG005969, isoform A</fullName>
    </submittedName>
</protein>
<feature type="binding site" evidence="6">
    <location>
        <position position="267"/>
    </location>
    <ligand>
        <name>Zn(2+)</name>
        <dbReference type="ChEBI" id="CHEBI:29105"/>
    </ligand>
</feature>
<dbReference type="Pfam" id="PF05485">
    <property type="entry name" value="THAP"/>
    <property type="match status" value="1"/>
</dbReference>
<keyword evidence="2 5" id="KW-0863">Zinc-finger</keyword>
<dbReference type="GO" id="GO:0043565">
    <property type="term" value="F:sequence-specific DNA binding"/>
    <property type="evidence" value="ECO:0007669"/>
    <property type="project" value="InterPro"/>
</dbReference>
<evidence type="ECO:0000259" key="7">
    <source>
        <dbReference type="PROSITE" id="PS50950"/>
    </source>
</evidence>
<reference evidence="9 10" key="1">
    <citation type="submission" date="2015-04" db="EMBL/GenBank/DDBJ databases">
        <authorList>
            <person name="Syromyatnikov M.Y."/>
            <person name="Popov V.N."/>
        </authorList>
    </citation>
    <scope>NUCLEOTIDE SEQUENCE [LARGE SCALE GENOMIC DNA]</scope>
</reference>
<keyword evidence="3 6" id="KW-0862">Zinc</keyword>
<evidence type="ECO:0000256" key="6">
    <source>
        <dbReference type="PROSITE-ProRule" id="PRU01263"/>
    </source>
</evidence>
<feature type="binding site" evidence="6">
    <location>
        <position position="223"/>
    </location>
    <ligand>
        <name>Zn(2+)</name>
        <dbReference type="ChEBI" id="CHEBI:29105"/>
    </ligand>
</feature>
<dbReference type="AlphaFoldDB" id="A0A1J1I204"/>
<dbReference type="InterPro" id="IPR006612">
    <property type="entry name" value="THAP_Znf"/>
</dbReference>
<dbReference type="PANTHER" id="PTHR46600:SF11">
    <property type="entry name" value="THAP DOMAIN-CONTAINING PROTEIN 10"/>
    <property type="match status" value="1"/>
</dbReference>
<keyword evidence="4 5" id="KW-0238">DNA-binding</keyword>
<dbReference type="SUPFAM" id="SSF57716">
    <property type="entry name" value="Glucocorticoid receptor-like (DNA-binding domain)"/>
    <property type="match status" value="2"/>
</dbReference>
<dbReference type="GO" id="GO:0005634">
    <property type="term" value="C:nucleus"/>
    <property type="evidence" value="ECO:0007669"/>
    <property type="project" value="InterPro"/>
</dbReference>
<keyword evidence="10" id="KW-1185">Reference proteome</keyword>
<evidence type="ECO:0000256" key="4">
    <source>
        <dbReference type="ARBA" id="ARBA00023125"/>
    </source>
</evidence>
<evidence type="ECO:0000256" key="1">
    <source>
        <dbReference type="ARBA" id="ARBA00022723"/>
    </source>
</evidence>
<feature type="binding site" evidence="6">
    <location>
        <position position="226"/>
    </location>
    <ligand>
        <name>Zn(2+)</name>
        <dbReference type="ChEBI" id="CHEBI:29105"/>
    </ligand>
</feature>
<sequence length="293" mass="34058">SPIVASQNWINIVFKLLKVIEFKIKRNNLNIINVNMVKRCSAKNCYNSQLTHKIAYFGYPKNEIAARKWAKLAGREDILNKKLDNITKYYLCSDHFSSDAFSNPETEDKSYLRLNKTFSIPIPTIFKDNLMENVKSVVEHPEKFQKYSRNTAGDKTIKSIKRSNRTSSLKKSSTTPEKLKFNYNVGEKKPQELTFEEEVVEEYLDYTYEEIDIKREDSDESYCRLCAKNVNNLTLIFQDDGDFYPCTDCLRLLPMIQKDDGLPQYVCMECLEKLQSCADTLNGFVLNQNLFCV</sequence>
<dbReference type="SMART" id="SM00980">
    <property type="entry name" value="THAP"/>
    <property type="match status" value="1"/>
</dbReference>
<feature type="non-terminal residue" evidence="9">
    <location>
        <position position="1"/>
    </location>
</feature>
<dbReference type="Gene3D" id="3.40.1800.20">
    <property type="match status" value="1"/>
</dbReference>
<dbReference type="Proteomes" id="UP000183832">
    <property type="component" value="Unassembled WGS sequence"/>
</dbReference>
<evidence type="ECO:0000256" key="5">
    <source>
        <dbReference type="PROSITE-ProRule" id="PRU00309"/>
    </source>
</evidence>
<evidence type="ECO:0000313" key="10">
    <source>
        <dbReference type="Proteomes" id="UP000183832"/>
    </source>
</evidence>
<evidence type="ECO:0000259" key="8">
    <source>
        <dbReference type="PROSITE" id="PS51915"/>
    </source>
</evidence>
<gene>
    <name evidence="9" type="ORF">CLUMA_CG005969</name>
</gene>
<dbReference type="InterPro" id="IPR012934">
    <property type="entry name" value="Znf_AD"/>
</dbReference>
<dbReference type="OrthoDB" id="8948150at2759"/>
<dbReference type="GO" id="GO:0008270">
    <property type="term" value="F:zinc ion binding"/>
    <property type="evidence" value="ECO:0007669"/>
    <property type="project" value="UniProtKB-UniRule"/>
</dbReference>
<dbReference type="STRING" id="568069.A0A1J1I204"/>
<organism evidence="9 10">
    <name type="scientific">Clunio marinus</name>
    <dbReference type="NCBI Taxonomy" id="568069"/>
    <lineage>
        <taxon>Eukaryota</taxon>
        <taxon>Metazoa</taxon>
        <taxon>Ecdysozoa</taxon>
        <taxon>Arthropoda</taxon>
        <taxon>Hexapoda</taxon>
        <taxon>Insecta</taxon>
        <taxon>Pterygota</taxon>
        <taxon>Neoptera</taxon>
        <taxon>Endopterygota</taxon>
        <taxon>Diptera</taxon>
        <taxon>Nematocera</taxon>
        <taxon>Chironomoidea</taxon>
        <taxon>Chironomidae</taxon>
        <taxon>Clunio</taxon>
    </lineage>
</organism>
<dbReference type="EMBL" id="CVRI01000027">
    <property type="protein sequence ID" value="CRK92401.1"/>
    <property type="molecule type" value="Genomic_DNA"/>
</dbReference>
<accession>A0A1J1I204</accession>
<keyword evidence="1 6" id="KW-0479">Metal-binding</keyword>
<feature type="domain" description="ZAD" evidence="8">
    <location>
        <begin position="221"/>
        <end position="293"/>
    </location>
</feature>
<dbReference type="PANTHER" id="PTHR46600">
    <property type="entry name" value="THAP DOMAIN-CONTAINING"/>
    <property type="match status" value="1"/>
</dbReference>